<protein>
    <submittedName>
        <fullName evidence="3">Putative peptidylprolyl isomerase</fullName>
    </submittedName>
</protein>
<keyword evidence="2" id="KW-0812">Transmembrane</keyword>
<dbReference type="EMBL" id="WOCE01000001">
    <property type="protein sequence ID" value="KAE9620694.1"/>
    <property type="molecule type" value="Genomic_DNA"/>
</dbReference>
<feature type="region of interest" description="Disordered" evidence="1">
    <location>
        <begin position="410"/>
        <end position="480"/>
    </location>
</feature>
<dbReference type="InterPro" id="IPR053319">
    <property type="entry name" value="OEP61"/>
</dbReference>
<reference evidence="4" key="1">
    <citation type="journal article" date="2020" name="Nat. Commun.">
        <title>Genome sequence of the cluster root forming white lupin.</title>
        <authorList>
            <person name="Hufnagel B."/>
            <person name="Marques A."/>
            <person name="Soriano A."/>
            <person name="Marques L."/>
            <person name="Divol F."/>
            <person name="Doumas P."/>
            <person name="Sallet E."/>
            <person name="Mancinotti D."/>
            <person name="Carrere S."/>
            <person name="Marande W."/>
            <person name="Arribat S."/>
            <person name="Keller J."/>
            <person name="Huneau C."/>
            <person name="Blein T."/>
            <person name="Aime D."/>
            <person name="Laguerre M."/>
            <person name="Taylor J."/>
            <person name="Schubert V."/>
            <person name="Nelson M."/>
            <person name="Geu-Flores F."/>
            <person name="Crespi M."/>
            <person name="Gallardo-Guerrero K."/>
            <person name="Delaux P.-M."/>
            <person name="Salse J."/>
            <person name="Berges H."/>
            <person name="Guyot R."/>
            <person name="Gouzy J."/>
            <person name="Peret B."/>
        </authorList>
    </citation>
    <scope>NUCLEOTIDE SEQUENCE [LARGE SCALE GENOMIC DNA]</scope>
    <source>
        <strain evidence="4">cv. Amiga</strain>
    </source>
</reference>
<comment type="caution">
    <text evidence="3">The sequence shown here is derived from an EMBL/GenBank/DDBJ whole genome shotgun (WGS) entry which is preliminary data.</text>
</comment>
<dbReference type="AlphaFoldDB" id="A0A6A5PPA5"/>
<feature type="compositionally biased region" description="Low complexity" evidence="1">
    <location>
        <begin position="250"/>
        <end position="264"/>
    </location>
</feature>
<dbReference type="Proteomes" id="UP000447434">
    <property type="component" value="Chromosome 1"/>
</dbReference>
<keyword evidence="2" id="KW-0472">Membrane</keyword>
<accession>A0A6A5PPA5</accession>
<name>A0A6A5PPA5_LUPAL</name>
<dbReference type="Gene3D" id="1.25.40.10">
    <property type="entry name" value="Tetratricopeptide repeat domain"/>
    <property type="match status" value="1"/>
</dbReference>
<dbReference type="InterPro" id="IPR011990">
    <property type="entry name" value="TPR-like_helical_dom_sf"/>
</dbReference>
<evidence type="ECO:0000256" key="1">
    <source>
        <dbReference type="SAM" id="MobiDB-lite"/>
    </source>
</evidence>
<feature type="region of interest" description="Disordered" evidence="1">
    <location>
        <begin position="247"/>
        <end position="294"/>
    </location>
</feature>
<feature type="transmembrane region" description="Helical" evidence="2">
    <location>
        <begin position="656"/>
        <end position="675"/>
    </location>
</feature>
<sequence>MFNGMMDPEMFRIAQEQMSRMSPAELARIQQQMMSNPELMRMASESMKNMSSEDFKLAAEQLKHTRPEEMAQIGEKMANATPDEVAAMRARADAQIKYQLDAAEILKKQGNELHSQGKFNNALQKYRLAKENIKEIPPFQSRKLLLACSLNLMSCYLKTRQYEECVKEGSEVLAYDAKNLKALYRRGQAYKELGLLNDAVTDLSMALEVAPDDDTIAELLRDTKEMLTNGGGEHAPRGLVIEEITEEVESVPSESNKSSSLKPTVVQPKKSGDSSQSNSTVNNGNPKAYGESLDTLKNDPEAIRSFQNFISNADPATLASLNPGQSKDLPPEMIRTASNMIGKMSPEELQKMLGMAASFQGDNTFARGSPDSPFNPGSIPPNVTPDMFKTASDMISKMPPNELQKMFEMASSLKGKESPSSSAVAKDERNVSQSNIPSSSTSGTNAFGESSSFLDAFARGSPDSPFNPGSIPPNVTPDMFKTASDMISKMPPDELQKMFEMASSLKGKESPSSSAVAKDVRNVSQSNFPSSSTSGTNAFGESSSFLDAFSNMRNASQPNFPSSSTDLQEQMRNQMKDPAMRQMFTSMIKNMSPEMMSNMGEQFGVKLSKEDAEKAQKAMSSFSPESLDKMMLWADRVQRGVEGVKKTKNWLLGKPGIALAIFMLILAILLHRLGYIGG</sequence>
<evidence type="ECO:0000313" key="4">
    <source>
        <dbReference type="Proteomes" id="UP000447434"/>
    </source>
</evidence>
<keyword evidence="4" id="KW-1185">Reference proteome</keyword>
<evidence type="ECO:0000313" key="3">
    <source>
        <dbReference type="EMBL" id="KAE9620694.1"/>
    </source>
</evidence>
<dbReference type="InterPro" id="IPR019734">
    <property type="entry name" value="TPR_rpt"/>
</dbReference>
<feature type="compositionally biased region" description="Polar residues" evidence="1">
    <location>
        <begin position="273"/>
        <end position="285"/>
    </location>
</feature>
<dbReference type="OrthoDB" id="245563at2759"/>
<feature type="compositionally biased region" description="Polar residues" evidence="1">
    <location>
        <begin position="431"/>
        <end position="453"/>
    </location>
</feature>
<organism evidence="3 4">
    <name type="scientific">Lupinus albus</name>
    <name type="common">White lupine</name>
    <name type="synonym">Lupinus termis</name>
    <dbReference type="NCBI Taxonomy" id="3870"/>
    <lineage>
        <taxon>Eukaryota</taxon>
        <taxon>Viridiplantae</taxon>
        <taxon>Streptophyta</taxon>
        <taxon>Embryophyta</taxon>
        <taxon>Tracheophyta</taxon>
        <taxon>Spermatophyta</taxon>
        <taxon>Magnoliopsida</taxon>
        <taxon>eudicotyledons</taxon>
        <taxon>Gunneridae</taxon>
        <taxon>Pentapetalae</taxon>
        <taxon>rosids</taxon>
        <taxon>fabids</taxon>
        <taxon>Fabales</taxon>
        <taxon>Fabaceae</taxon>
        <taxon>Papilionoideae</taxon>
        <taxon>50 kb inversion clade</taxon>
        <taxon>genistoids sensu lato</taxon>
        <taxon>core genistoids</taxon>
        <taxon>Genisteae</taxon>
        <taxon>Lupinus</taxon>
    </lineage>
</organism>
<dbReference type="GO" id="GO:0016853">
    <property type="term" value="F:isomerase activity"/>
    <property type="evidence" value="ECO:0007669"/>
    <property type="project" value="UniProtKB-KW"/>
</dbReference>
<dbReference type="SUPFAM" id="SSF48452">
    <property type="entry name" value="TPR-like"/>
    <property type="match status" value="1"/>
</dbReference>
<gene>
    <name evidence="3" type="ORF">Lalb_Chr01g0005781</name>
</gene>
<evidence type="ECO:0000256" key="2">
    <source>
        <dbReference type="SAM" id="Phobius"/>
    </source>
</evidence>
<dbReference type="PANTHER" id="PTHR48433">
    <property type="entry name" value="OUTER ENVELOPE PROTEIN 61-LIKE"/>
    <property type="match status" value="1"/>
</dbReference>
<keyword evidence="3" id="KW-0413">Isomerase</keyword>
<dbReference type="PANTHER" id="PTHR48433:SF1">
    <property type="entry name" value="OUTER ENVELOPE PROTEIN 61-LIKE"/>
    <property type="match status" value="1"/>
</dbReference>
<dbReference type="PROSITE" id="PS50005">
    <property type="entry name" value="TPR"/>
    <property type="match status" value="1"/>
</dbReference>
<proteinExistence type="predicted"/>
<dbReference type="SMART" id="SM00028">
    <property type="entry name" value="TPR"/>
    <property type="match status" value="3"/>
</dbReference>
<keyword evidence="2" id="KW-1133">Transmembrane helix</keyword>